<dbReference type="RefSeq" id="WP_173165074.1">
    <property type="nucleotide sequence ID" value="NZ_AP022871.1"/>
</dbReference>
<dbReference type="PANTHER" id="PTHR43569">
    <property type="entry name" value="AMIDOHYDROLASE"/>
    <property type="match status" value="1"/>
</dbReference>
<evidence type="ECO:0000259" key="2">
    <source>
        <dbReference type="Pfam" id="PF04909"/>
    </source>
</evidence>
<keyword evidence="4" id="KW-1185">Reference proteome</keyword>
<evidence type="ECO:0000313" key="4">
    <source>
        <dbReference type="Proteomes" id="UP000503011"/>
    </source>
</evidence>
<comment type="similarity">
    <text evidence="1">Belongs to the metallo-dependent hydrolases superfamily.</text>
</comment>
<reference evidence="3 4" key="1">
    <citation type="submission" date="2020-03" db="EMBL/GenBank/DDBJ databases">
        <title>Whole genome shotgun sequence of Phytohabitans suffuscus NBRC 105367.</title>
        <authorList>
            <person name="Komaki H."/>
            <person name="Tamura T."/>
        </authorList>
    </citation>
    <scope>NUCLEOTIDE SEQUENCE [LARGE SCALE GENOMIC DNA]</scope>
    <source>
        <strain evidence="3 4">NBRC 105367</strain>
    </source>
</reference>
<name>A0A6F8Z0X3_9ACTN</name>
<feature type="domain" description="Amidohydrolase-related" evidence="2">
    <location>
        <begin position="5"/>
        <end position="292"/>
    </location>
</feature>
<protein>
    <recommendedName>
        <fullName evidence="2">Amidohydrolase-related domain-containing protein</fullName>
    </recommendedName>
</protein>
<gene>
    <name evidence="3" type="ORF">Psuf_090440</name>
</gene>
<dbReference type="SUPFAM" id="SSF51556">
    <property type="entry name" value="Metallo-dependent hydrolases"/>
    <property type="match status" value="1"/>
</dbReference>
<dbReference type="KEGG" id="psuu:Psuf_090440"/>
<dbReference type="Proteomes" id="UP000503011">
    <property type="component" value="Chromosome"/>
</dbReference>
<dbReference type="PANTHER" id="PTHR43569:SF2">
    <property type="entry name" value="AMIDOHYDROLASE-RELATED DOMAIN-CONTAINING PROTEIN"/>
    <property type="match status" value="1"/>
</dbReference>
<evidence type="ECO:0000256" key="1">
    <source>
        <dbReference type="ARBA" id="ARBA00038310"/>
    </source>
</evidence>
<dbReference type="Pfam" id="PF04909">
    <property type="entry name" value="Amidohydro_2"/>
    <property type="match status" value="1"/>
</dbReference>
<dbReference type="EMBL" id="AP022871">
    <property type="protein sequence ID" value="BCB91731.1"/>
    <property type="molecule type" value="Genomic_DNA"/>
</dbReference>
<dbReference type="InterPro" id="IPR052350">
    <property type="entry name" value="Metallo-dep_Lactonases"/>
</dbReference>
<dbReference type="InterPro" id="IPR032466">
    <property type="entry name" value="Metal_Hydrolase"/>
</dbReference>
<dbReference type="AlphaFoldDB" id="A0A6F8Z0X3"/>
<proteinExistence type="inferred from homology"/>
<evidence type="ECO:0000313" key="3">
    <source>
        <dbReference type="EMBL" id="BCB91731.1"/>
    </source>
</evidence>
<organism evidence="3 4">
    <name type="scientific">Phytohabitans suffuscus</name>
    <dbReference type="NCBI Taxonomy" id="624315"/>
    <lineage>
        <taxon>Bacteria</taxon>
        <taxon>Bacillati</taxon>
        <taxon>Actinomycetota</taxon>
        <taxon>Actinomycetes</taxon>
        <taxon>Micromonosporales</taxon>
        <taxon>Micromonosporaceae</taxon>
    </lineage>
</organism>
<accession>A0A6F8Z0X3</accession>
<dbReference type="GO" id="GO:0016787">
    <property type="term" value="F:hydrolase activity"/>
    <property type="evidence" value="ECO:0007669"/>
    <property type="project" value="InterPro"/>
</dbReference>
<dbReference type="InterPro" id="IPR006680">
    <property type="entry name" value="Amidohydro-rel"/>
</dbReference>
<sequence>MLSIVDTHVHFWNRKHPELRWDWLAPEAVHPILGDIDGIKSEVFDARHVWAEARFAGVTHFVHVQAAIGSPDPVTETVWLTGMAARHGGIPAAIVGHADLGLDGARAQLERHLESPLFKGVRDFAAEPALAAGELPAGYERSLRFLADHDLVFDLDCEHPNMAAAGALAARHPNLRIVLEHFGYPRRRDPDYFAAWRAALTDLAKHPNVVCKISGLAMTDPLFSRDSLRPWAEHCLESFGAGRCVVGSNWPVDRLFSSYDSIMDCYRDYVSTLSEDEQRAVLSGNALDVYRLAP</sequence>
<reference evidence="3 4" key="2">
    <citation type="submission" date="2020-03" db="EMBL/GenBank/DDBJ databases">
        <authorList>
            <person name="Ichikawa N."/>
            <person name="Kimura A."/>
            <person name="Kitahashi Y."/>
            <person name="Uohara A."/>
        </authorList>
    </citation>
    <scope>NUCLEOTIDE SEQUENCE [LARGE SCALE GENOMIC DNA]</scope>
    <source>
        <strain evidence="3 4">NBRC 105367</strain>
    </source>
</reference>
<dbReference type="Gene3D" id="3.20.20.140">
    <property type="entry name" value="Metal-dependent hydrolases"/>
    <property type="match status" value="1"/>
</dbReference>